<gene>
    <name evidence="1" type="ORF">F8M41_015731</name>
</gene>
<reference evidence="1 2" key="1">
    <citation type="journal article" date="2019" name="Environ. Microbiol.">
        <title>At the nexus of three kingdoms: the genome of the mycorrhizal fungus Gigaspora margarita provides insights into plant, endobacterial and fungal interactions.</title>
        <authorList>
            <person name="Venice F."/>
            <person name="Ghignone S."/>
            <person name="Salvioli di Fossalunga A."/>
            <person name="Amselem J."/>
            <person name="Novero M."/>
            <person name="Xianan X."/>
            <person name="Sedzielewska Toro K."/>
            <person name="Morin E."/>
            <person name="Lipzen A."/>
            <person name="Grigoriev I.V."/>
            <person name="Henrissat B."/>
            <person name="Martin F.M."/>
            <person name="Bonfante P."/>
        </authorList>
    </citation>
    <scope>NUCLEOTIDE SEQUENCE [LARGE SCALE GENOMIC DNA]</scope>
    <source>
        <strain evidence="1 2">BEG34</strain>
    </source>
</reference>
<dbReference type="AlphaFoldDB" id="A0A8H4AQD7"/>
<evidence type="ECO:0000313" key="1">
    <source>
        <dbReference type="EMBL" id="KAF0521650.1"/>
    </source>
</evidence>
<accession>A0A8H4AQD7</accession>
<evidence type="ECO:0000313" key="2">
    <source>
        <dbReference type="Proteomes" id="UP000439903"/>
    </source>
</evidence>
<dbReference type="Proteomes" id="UP000439903">
    <property type="component" value="Unassembled WGS sequence"/>
</dbReference>
<comment type="caution">
    <text evidence="1">The sequence shown here is derived from an EMBL/GenBank/DDBJ whole genome shotgun (WGS) entry which is preliminary data.</text>
</comment>
<name>A0A8H4AQD7_GIGMA</name>
<keyword evidence="2" id="KW-1185">Reference proteome</keyword>
<protein>
    <submittedName>
        <fullName evidence="1">Uncharacterized protein</fullName>
    </submittedName>
</protein>
<dbReference type="EMBL" id="WTPW01000333">
    <property type="protein sequence ID" value="KAF0521650.1"/>
    <property type="molecule type" value="Genomic_DNA"/>
</dbReference>
<proteinExistence type="predicted"/>
<sequence>MKIFFSAEIDLALNDETNDSIEVSDEDIYNLTEESGDDVSSSINTSDEVNKYSIVVSYRDADISSDDDSSCDN</sequence>
<organism evidence="1 2">
    <name type="scientific">Gigaspora margarita</name>
    <dbReference type="NCBI Taxonomy" id="4874"/>
    <lineage>
        <taxon>Eukaryota</taxon>
        <taxon>Fungi</taxon>
        <taxon>Fungi incertae sedis</taxon>
        <taxon>Mucoromycota</taxon>
        <taxon>Glomeromycotina</taxon>
        <taxon>Glomeromycetes</taxon>
        <taxon>Diversisporales</taxon>
        <taxon>Gigasporaceae</taxon>
        <taxon>Gigaspora</taxon>
    </lineage>
</organism>